<dbReference type="GO" id="GO:0015935">
    <property type="term" value="C:small ribosomal subunit"/>
    <property type="evidence" value="ECO:0007669"/>
    <property type="project" value="TreeGrafter"/>
</dbReference>
<comment type="caution">
    <text evidence="9">The sequence shown here is derived from an EMBL/GenBank/DDBJ whole genome shotgun (WGS) entry which is preliminary data.</text>
</comment>
<keyword evidence="5 7" id="KW-0687">Ribonucleoprotein</keyword>
<dbReference type="GO" id="GO:0003735">
    <property type="term" value="F:structural constituent of ribosome"/>
    <property type="evidence" value="ECO:0007669"/>
    <property type="project" value="InterPro"/>
</dbReference>
<organism evidence="9 10">
    <name type="scientific">Candidatus Segetimicrobium genomatis</name>
    <dbReference type="NCBI Taxonomy" id="2569760"/>
    <lineage>
        <taxon>Bacteria</taxon>
        <taxon>Bacillati</taxon>
        <taxon>Candidatus Sysuimicrobiota</taxon>
        <taxon>Candidatus Sysuimicrobiia</taxon>
        <taxon>Candidatus Sysuimicrobiales</taxon>
        <taxon>Candidatus Segetimicrobiaceae</taxon>
        <taxon>Candidatus Segetimicrobium</taxon>
    </lineage>
</organism>
<feature type="compositionally biased region" description="Basic residues" evidence="8">
    <location>
        <begin position="1"/>
        <end position="20"/>
    </location>
</feature>
<dbReference type="Pfam" id="PF01649">
    <property type="entry name" value="Ribosomal_S20p"/>
    <property type="match status" value="1"/>
</dbReference>
<accession>A0A537K6A1</accession>
<reference evidence="9 10" key="1">
    <citation type="journal article" date="2019" name="Nat. Microbiol.">
        <title>Mediterranean grassland soil C-N compound turnover is dependent on rainfall and depth, and is mediated by genomically divergent microorganisms.</title>
        <authorList>
            <person name="Diamond S."/>
            <person name="Andeer P.F."/>
            <person name="Li Z."/>
            <person name="Crits-Christoph A."/>
            <person name="Burstein D."/>
            <person name="Anantharaman K."/>
            <person name="Lane K.R."/>
            <person name="Thomas B.C."/>
            <person name="Pan C."/>
            <person name="Northen T.R."/>
            <person name="Banfield J.F."/>
        </authorList>
    </citation>
    <scope>NUCLEOTIDE SEQUENCE [LARGE SCALE GENOMIC DNA]</scope>
    <source>
        <strain evidence="9">NP_3</strain>
    </source>
</reference>
<dbReference type="EMBL" id="VBAK01000105">
    <property type="protein sequence ID" value="TMI91086.1"/>
    <property type="molecule type" value="Genomic_DNA"/>
</dbReference>
<dbReference type="NCBIfam" id="TIGR00029">
    <property type="entry name" value="S20"/>
    <property type="match status" value="1"/>
</dbReference>
<evidence type="ECO:0000256" key="5">
    <source>
        <dbReference type="ARBA" id="ARBA00023274"/>
    </source>
</evidence>
<protein>
    <recommendedName>
        <fullName evidence="6 7">Small ribosomal subunit protein bS20</fullName>
    </recommendedName>
</protein>
<dbReference type="GO" id="GO:0006412">
    <property type="term" value="P:translation"/>
    <property type="evidence" value="ECO:0007669"/>
    <property type="project" value="UniProtKB-UniRule"/>
</dbReference>
<evidence type="ECO:0000313" key="9">
    <source>
        <dbReference type="EMBL" id="TMI91086.1"/>
    </source>
</evidence>
<dbReference type="HAMAP" id="MF_00500">
    <property type="entry name" value="Ribosomal_bS20"/>
    <property type="match status" value="1"/>
</dbReference>
<keyword evidence="4 7" id="KW-0689">Ribosomal protein</keyword>
<evidence type="ECO:0000256" key="7">
    <source>
        <dbReference type="HAMAP-Rule" id="MF_00500"/>
    </source>
</evidence>
<evidence type="ECO:0000313" key="10">
    <source>
        <dbReference type="Proteomes" id="UP000318509"/>
    </source>
</evidence>
<name>A0A537K6A1_9BACT</name>
<dbReference type="PANTHER" id="PTHR33398:SF1">
    <property type="entry name" value="SMALL RIBOSOMAL SUBUNIT PROTEIN BS20C"/>
    <property type="match status" value="1"/>
</dbReference>
<dbReference type="InterPro" id="IPR036510">
    <property type="entry name" value="Ribosomal_bS20_sf"/>
</dbReference>
<dbReference type="SUPFAM" id="SSF46992">
    <property type="entry name" value="Ribosomal protein S20"/>
    <property type="match status" value="1"/>
</dbReference>
<keyword evidence="3 7" id="KW-0694">RNA-binding</keyword>
<dbReference type="GO" id="GO:0070181">
    <property type="term" value="F:small ribosomal subunit rRNA binding"/>
    <property type="evidence" value="ECO:0007669"/>
    <property type="project" value="TreeGrafter"/>
</dbReference>
<dbReference type="PANTHER" id="PTHR33398">
    <property type="entry name" value="30S RIBOSOMAL PROTEIN S20"/>
    <property type="match status" value="1"/>
</dbReference>
<evidence type="ECO:0000256" key="3">
    <source>
        <dbReference type="ARBA" id="ARBA00022884"/>
    </source>
</evidence>
<proteinExistence type="inferred from homology"/>
<gene>
    <name evidence="7 9" type="primary">rpsT</name>
    <name evidence="9" type="ORF">E6H00_05240</name>
</gene>
<evidence type="ECO:0000256" key="2">
    <source>
        <dbReference type="ARBA" id="ARBA00022730"/>
    </source>
</evidence>
<evidence type="ECO:0000256" key="6">
    <source>
        <dbReference type="ARBA" id="ARBA00035136"/>
    </source>
</evidence>
<dbReference type="Proteomes" id="UP000318509">
    <property type="component" value="Unassembled WGS sequence"/>
</dbReference>
<keyword evidence="2 7" id="KW-0699">rRNA-binding</keyword>
<dbReference type="Gene3D" id="1.20.58.110">
    <property type="entry name" value="Ribosomal protein S20"/>
    <property type="match status" value="1"/>
</dbReference>
<evidence type="ECO:0000256" key="4">
    <source>
        <dbReference type="ARBA" id="ARBA00022980"/>
    </source>
</evidence>
<evidence type="ECO:0000256" key="8">
    <source>
        <dbReference type="SAM" id="MobiDB-lite"/>
    </source>
</evidence>
<dbReference type="AlphaFoldDB" id="A0A537K6A1"/>
<comment type="function">
    <text evidence="7">Binds directly to 16S ribosomal RNA.</text>
</comment>
<dbReference type="InterPro" id="IPR002583">
    <property type="entry name" value="Ribosomal_bS20"/>
</dbReference>
<sequence length="94" mass="10036">MAKRSKSGLKRKRQTVRRTARNQAVRSMLKTLVKNARQAAAPGAPEVLAAIKQLDSAARKGIIHPNAAARSKSRLVRRVARPAPGSVPHAASPA</sequence>
<dbReference type="GO" id="GO:0005829">
    <property type="term" value="C:cytosol"/>
    <property type="evidence" value="ECO:0007669"/>
    <property type="project" value="TreeGrafter"/>
</dbReference>
<evidence type="ECO:0000256" key="1">
    <source>
        <dbReference type="ARBA" id="ARBA00007634"/>
    </source>
</evidence>
<feature type="region of interest" description="Disordered" evidence="8">
    <location>
        <begin position="1"/>
        <end position="24"/>
    </location>
</feature>
<comment type="similarity">
    <text evidence="1 7">Belongs to the bacterial ribosomal protein bS20 family.</text>
</comment>